<keyword evidence="1" id="KW-0472">Membrane</keyword>
<evidence type="ECO:0000256" key="1">
    <source>
        <dbReference type="SAM" id="Phobius"/>
    </source>
</evidence>
<dbReference type="EMBL" id="MFVU01000012">
    <property type="protein sequence ID" value="OGJ02115.1"/>
    <property type="molecule type" value="Genomic_DNA"/>
</dbReference>
<accession>A0A1F6Y701</accession>
<name>A0A1F6Y701_9BACT</name>
<sequence length="59" mass="6228">MTKTVRVLLGIGLVAAAIAVISLVAPDSAVELTGALAFIVVLVLLRRIRNDIKKKYGVP</sequence>
<organism evidence="2 3">
    <name type="scientific">Candidatus Nomurabacteria bacterium RIFCSPLOWO2_12_FULL_44_11</name>
    <dbReference type="NCBI Taxonomy" id="1801796"/>
    <lineage>
        <taxon>Bacteria</taxon>
        <taxon>Candidatus Nomuraibacteriota</taxon>
    </lineage>
</organism>
<gene>
    <name evidence="2" type="ORF">A3G53_00365</name>
</gene>
<evidence type="ECO:0000313" key="3">
    <source>
        <dbReference type="Proteomes" id="UP000178645"/>
    </source>
</evidence>
<feature type="transmembrane region" description="Helical" evidence="1">
    <location>
        <begin position="7"/>
        <end position="26"/>
    </location>
</feature>
<reference evidence="2 3" key="1">
    <citation type="journal article" date="2016" name="Nat. Commun.">
        <title>Thousands of microbial genomes shed light on interconnected biogeochemical processes in an aquifer system.</title>
        <authorList>
            <person name="Anantharaman K."/>
            <person name="Brown C.T."/>
            <person name="Hug L.A."/>
            <person name="Sharon I."/>
            <person name="Castelle C.J."/>
            <person name="Probst A.J."/>
            <person name="Thomas B.C."/>
            <person name="Singh A."/>
            <person name="Wilkins M.J."/>
            <person name="Karaoz U."/>
            <person name="Brodie E.L."/>
            <person name="Williams K.H."/>
            <person name="Hubbard S.S."/>
            <person name="Banfield J.F."/>
        </authorList>
    </citation>
    <scope>NUCLEOTIDE SEQUENCE [LARGE SCALE GENOMIC DNA]</scope>
</reference>
<proteinExistence type="predicted"/>
<comment type="caution">
    <text evidence="2">The sequence shown here is derived from an EMBL/GenBank/DDBJ whole genome shotgun (WGS) entry which is preliminary data.</text>
</comment>
<keyword evidence="1" id="KW-1133">Transmembrane helix</keyword>
<dbReference type="AlphaFoldDB" id="A0A1F6Y701"/>
<dbReference type="Proteomes" id="UP000178645">
    <property type="component" value="Unassembled WGS sequence"/>
</dbReference>
<protein>
    <submittedName>
        <fullName evidence="2">Uncharacterized protein</fullName>
    </submittedName>
</protein>
<evidence type="ECO:0000313" key="2">
    <source>
        <dbReference type="EMBL" id="OGJ02115.1"/>
    </source>
</evidence>
<keyword evidence="1" id="KW-0812">Transmembrane</keyword>
<feature type="transmembrane region" description="Helical" evidence="1">
    <location>
        <begin position="32"/>
        <end position="48"/>
    </location>
</feature>